<evidence type="ECO:0000256" key="1">
    <source>
        <dbReference type="ARBA" id="ARBA00023157"/>
    </source>
</evidence>
<feature type="signal peptide" evidence="2">
    <location>
        <begin position="1"/>
        <end position="19"/>
    </location>
</feature>
<dbReference type="EMBL" id="KU728182">
    <property type="protein sequence ID" value="ANI85912.1"/>
    <property type="molecule type" value="mRNA"/>
</dbReference>
<dbReference type="InterPro" id="IPR001599">
    <property type="entry name" value="Macroglobln_a2"/>
</dbReference>
<dbReference type="SMART" id="SM01361">
    <property type="entry name" value="A2M_recep"/>
    <property type="match status" value="1"/>
</dbReference>
<dbReference type="SUPFAM" id="SSF50242">
    <property type="entry name" value="TIMP-like"/>
    <property type="match status" value="1"/>
</dbReference>
<dbReference type="PROSITE" id="PS00477">
    <property type="entry name" value="ALPHA_2_MACROGLOBULIN"/>
    <property type="match status" value="1"/>
</dbReference>
<dbReference type="Pfam" id="PF01835">
    <property type="entry name" value="MG2"/>
    <property type="match status" value="1"/>
</dbReference>
<dbReference type="Gene3D" id="2.60.40.690">
    <property type="entry name" value="Alpha-macroglobulin, receptor-binding domain"/>
    <property type="match status" value="1"/>
</dbReference>
<dbReference type="GO" id="GO:0005615">
    <property type="term" value="C:extracellular space"/>
    <property type="evidence" value="ECO:0007669"/>
    <property type="project" value="InterPro"/>
</dbReference>
<keyword evidence="2" id="KW-0732">Signal</keyword>
<dbReference type="Gene3D" id="2.60.40.10">
    <property type="entry name" value="Immunoglobulins"/>
    <property type="match status" value="2"/>
</dbReference>
<dbReference type="Pfam" id="PF07678">
    <property type="entry name" value="TED_complement"/>
    <property type="match status" value="1"/>
</dbReference>
<dbReference type="InterPro" id="IPR036595">
    <property type="entry name" value="A-macroglobulin_rcpt-bd_sf"/>
</dbReference>
<keyword evidence="1" id="KW-1015">Disulfide bond</keyword>
<dbReference type="SMART" id="SM01359">
    <property type="entry name" value="A2M_N_2"/>
    <property type="match status" value="1"/>
</dbReference>
<evidence type="ECO:0000259" key="5">
    <source>
        <dbReference type="SMART" id="SM01361"/>
    </source>
</evidence>
<feature type="domain" description="Alpha-2-macroglobulin" evidence="4">
    <location>
        <begin position="783"/>
        <end position="873"/>
    </location>
</feature>
<dbReference type="InterPro" id="IPR050473">
    <property type="entry name" value="A2M/Complement_sys"/>
</dbReference>
<dbReference type="Gene3D" id="2.60.40.1930">
    <property type="match status" value="3"/>
</dbReference>
<name>A0A1L2E170_SINCO</name>
<dbReference type="SUPFAM" id="SSF49410">
    <property type="entry name" value="Alpha-macroglobulin receptor domain"/>
    <property type="match status" value="1"/>
</dbReference>
<sequence length="1752" mass="197344">MKLVIWLIVLGLLIQSAASYFYVAAPNVIRYEHNETVVLGLFVEQNKDIEIWLEFEKGSPFSKQKLRVVSEEQPRETTVRVSQNDISDKWKRNPDFVTLVAKKDGEEKRLNVVLSYRTGHLIVQTDKPIYTPRQNVKVRVLAMTEQFSPANKMNVSVDIVSPKNITFARYFHQPNDWKNTELSYFFQHEFELPPLADTGIWTIKATFRGQYKTDGRALFAVQEYVLPTFGVSIETEPNYILPDGKESINITVHAEYVYKKPVKGTVELELSAVRSLTGDKEEIGTTRGNLLNNDGKYKITITRKQLRRDYPKACDHAEFPEGFRLQVLAKATEDATGNQETALDESIIFARSKYQVSFERSKSTYGQSMSYLLKVDVRYANSEVAGKKNLQVDLVYGNITKVTKNSTTNQDGQGTILFNELPENKEIEMRVRVYDCVECSVAGSASFQIKPFYGKKQIVVEKVETGGVEYLRANTNGNTNEDTGLLFMVVSNGHIIHTEFKPIGEKREIVLEQKINSKINSPTARLLAVYINKATGKLIADSEKFRNNIQCNGKEVSLKAQKTNVNTGDKSNLTIEGTPYMYVGLNIMDSALLRVTNRAQIISRQTMLDVMDEHDTGCGQGSGQTGEAVFRNTGLVILTDASTELDELERKGVSCGDIKNRRKRSIGKCRANKVCCEMAYIFTEDLIYDGDEIEDPYTTCMGKVNEIKDKQTSNGEMVWPTKCLIAFFETCVYALEEYLSPTDTEDIGKSLGTVNRYTAIMSKLKQAGLYKGENFLRTDFSESWMFDIMRLGKEGIHTLDLKYPDSVTTWLHQAIGISEDRGFCVAETVEVTAFRDFFLQVDLPYKAVRLEKMNIKATLFNYRQEEWPAQVFLDHSPNYCSNSGPDRPVMIEVNMKPNSAQTVTFPILPIKAGKFEVTLRVVAIKNITLKEMKKDGVKKHLYVENEGIEVKRLIQVCLDPMKQRNDCQNDVKVTNTSYSATDDNRQKQILFVDLTLPENHIPDTAKAVGRLFPSVMEDVVSVLVNGVENLFVEPMGCGEQTVLRLAPNVYAMEYLKNVGKVTNEIETKGHHFIQKGVQRLLTFRKSDASYAAWLHRPGSTWLTAFVAKVFCQARKVDHTVQGLLDNSLHESLNWILTQTNDDGSFFDHMAVIHREIVGQLTENDPSLTAFVVTALAECSHFNLPKAKQSLAKATDFLSKLDKNMLIQNPYLLALSTYALALSNHPNKHSFREMLMKTKNELKKTGYYWGSDDGPPASAATVETTSYALLSMLLFDDLATSAHIVRWLTAQRNAEGSFRTTQDTVVGLQALSTYSIKTYSPNVNLDIKVSNPGPNGTKGVDASIRATDSDVVSSMMVTSMMIPINKGKNEMIVSVVGTGTGMLTVDLRYNRPRRENEKCRFDVTDVISSPVDNQVNQQIAGKVGRKCNICGICEGDPQEPDYDNLDEAAPEVQSNFGRKRRNVQEPNAKKCITFEVGSLNGEKFGMSIVKFGLETSMEVEKKSVEELMNSTTVIDHFELPENGKGFVTFYLKEINSTKIEFTFILEDTLTGDPMDRQPATIEVYDYYNPDVKCWKHYSTSGTKFLDHQVQCQGTVCSCLQNLCPKDEQKTLVKLDYPVPKLAAYTCDFNKATFAVLLTVKSMEFNKESNMMEGMGVVEKVIHKGEENLAVKSEMTFTWRPECTYVTESFSVEGKSFYIIGPDGYQVDAKGNRKYVYDLMENALILKKPNNPSSKFAAIMSRFEAYMNKTGCTS</sequence>
<feature type="domain" description="Alpha-2-macroglobulin bait region" evidence="3">
    <location>
        <begin position="457"/>
        <end position="595"/>
    </location>
</feature>
<dbReference type="CDD" id="cd02896">
    <property type="entry name" value="complement_C3_C4_C5"/>
    <property type="match status" value="1"/>
</dbReference>
<dbReference type="Pfam" id="PF17791">
    <property type="entry name" value="MG3"/>
    <property type="match status" value="1"/>
</dbReference>
<dbReference type="InterPro" id="IPR008930">
    <property type="entry name" value="Terpenoid_cyclase/PrenylTrfase"/>
</dbReference>
<dbReference type="GO" id="GO:0004866">
    <property type="term" value="F:endopeptidase inhibitor activity"/>
    <property type="evidence" value="ECO:0007669"/>
    <property type="project" value="InterPro"/>
</dbReference>
<dbReference type="PANTHER" id="PTHR11412:SF166">
    <property type="entry name" value="NTR DOMAIN-CONTAINING PROTEIN"/>
    <property type="match status" value="1"/>
</dbReference>
<dbReference type="InterPro" id="IPR002890">
    <property type="entry name" value="MG2"/>
</dbReference>
<proteinExistence type="evidence at transcript level"/>
<dbReference type="InterPro" id="IPR019742">
    <property type="entry name" value="MacrogloblnA2_CS"/>
</dbReference>
<dbReference type="InterPro" id="IPR008993">
    <property type="entry name" value="TIMP-like_OB-fold"/>
</dbReference>
<dbReference type="SMART" id="SM01419">
    <property type="entry name" value="Thiol-ester_cl"/>
    <property type="match status" value="1"/>
</dbReference>
<dbReference type="PANTHER" id="PTHR11412">
    <property type="entry name" value="MACROGLOBULIN / COMPLEMENT"/>
    <property type="match status" value="1"/>
</dbReference>
<organism evidence="6">
    <name type="scientific">Sinonovacula constricta</name>
    <name type="common">Razor clam</name>
    <dbReference type="NCBI Taxonomy" id="98310"/>
    <lineage>
        <taxon>Eukaryota</taxon>
        <taxon>Metazoa</taxon>
        <taxon>Spiralia</taxon>
        <taxon>Lophotrochozoa</taxon>
        <taxon>Mollusca</taxon>
        <taxon>Bivalvia</taxon>
        <taxon>Autobranchia</taxon>
        <taxon>Heteroconchia</taxon>
        <taxon>Euheterodonta</taxon>
        <taxon>Imparidentia</taxon>
        <taxon>Neoheterodontei</taxon>
        <taxon>Cardiida</taxon>
        <taxon>Tellinoidea</taxon>
        <taxon>Solecurtidae</taxon>
        <taxon>Sinonovacula</taxon>
    </lineage>
</organism>
<dbReference type="InterPro" id="IPR047565">
    <property type="entry name" value="Alpha-macroglob_thiol-ester_cl"/>
</dbReference>
<evidence type="ECO:0000259" key="4">
    <source>
        <dbReference type="SMART" id="SM01360"/>
    </source>
</evidence>
<dbReference type="Pfam" id="PF07677">
    <property type="entry name" value="A2M_recep"/>
    <property type="match status" value="1"/>
</dbReference>
<dbReference type="Gene3D" id="2.60.40.1940">
    <property type="match status" value="1"/>
</dbReference>
<evidence type="ECO:0000256" key="2">
    <source>
        <dbReference type="SAM" id="SignalP"/>
    </source>
</evidence>
<dbReference type="Pfam" id="PF00207">
    <property type="entry name" value="A2M"/>
    <property type="match status" value="1"/>
</dbReference>
<feature type="chain" id="PRO_5012995794" evidence="2">
    <location>
        <begin position="20"/>
        <end position="1752"/>
    </location>
</feature>
<feature type="domain" description="Alpha-macroglobulin receptor-binding" evidence="5">
    <location>
        <begin position="1484"/>
        <end position="1576"/>
    </location>
</feature>
<protein>
    <submittedName>
        <fullName evidence="6">Complement component C3</fullName>
    </submittedName>
</protein>
<evidence type="ECO:0000313" key="6">
    <source>
        <dbReference type="EMBL" id="ANI85912.1"/>
    </source>
</evidence>
<reference evidence="6" key="1">
    <citation type="submission" date="2016-02" db="EMBL/GenBank/DDBJ databases">
        <title>Complement C3 gene: expression characterization and innate immune response in razor clam Sinonovacula constricta.</title>
        <authorList>
            <person name="Peng X.M."/>
            <person name="Niu H.D."/>
            <person name="Wang F."/>
            <person name="Chen Y.Z."/>
            <person name="Li L.J."/>
        </authorList>
    </citation>
    <scope>NUCLEOTIDE SEQUENCE</scope>
    <source>
        <strain evidence="6">100</strain>
        <tissue evidence="6">Liver and haemolymph</tissue>
    </source>
</reference>
<dbReference type="Gene3D" id="6.20.50.160">
    <property type="match status" value="1"/>
</dbReference>
<dbReference type="InterPro" id="IPR041555">
    <property type="entry name" value="MG3"/>
</dbReference>
<dbReference type="Gene3D" id="2.20.130.20">
    <property type="match status" value="1"/>
</dbReference>
<dbReference type="Gene3D" id="2.40.50.120">
    <property type="match status" value="1"/>
</dbReference>
<dbReference type="Pfam" id="PF07703">
    <property type="entry name" value="A2M_BRD"/>
    <property type="match status" value="1"/>
</dbReference>
<dbReference type="InterPro" id="IPR009048">
    <property type="entry name" value="A-macroglobulin_rcpt-bd"/>
</dbReference>
<dbReference type="SMART" id="SM01360">
    <property type="entry name" value="A2M"/>
    <property type="match status" value="1"/>
</dbReference>
<dbReference type="Gene3D" id="2.60.120.1540">
    <property type="match status" value="1"/>
</dbReference>
<dbReference type="InterPro" id="IPR011625">
    <property type="entry name" value="A2M_N_BRD"/>
</dbReference>
<accession>A0A1L2E170</accession>
<dbReference type="SUPFAM" id="SSF48239">
    <property type="entry name" value="Terpenoid cyclases/Protein prenyltransferases"/>
    <property type="match status" value="1"/>
</dbReference>
<dbReference type="InterPro" id="IPR011626">
    <property type="entry name" value="Alpha-macroglobulin_TED"/>
</dbReference>
<dbReference type="InterPro" id="IPR013783">
    <property type="entry name" value="Ig-like_fold"/>
</dbReference>
<evidence type="ECO:0000259" key="3">
    <source>
        <dbReference type="SMART" id="SM01359"/>
    </source>
</evidence>
<dbReference type="Gene3D" id="1.50.10.20">
    <property type="match status" value="1"/>
</dbReference>